<evidence type="ECO:0000313" key="3">
    <source>
        <dbReference type="Proteomes" id="UP000031512"/>
    </source>
</evidence>
<protein>
    <submittedName>
        <fullName evidence="2">Signal peptide-containing protein</fullName>
    </submittedName>
</protein>
<feature type="region of interest" description="Disordered" evidence="1">
    <location>
        <begin position="261"/>
        <end position="285"/>
    </location>
</feature>
<dbReference type="OrthoDB" id="359880at2759"/>
<dbReference type="PANTHER" id="PTHR33598">
    <property type="entry name" value="OS02G0833400 PROTEIN"/>
    <property type="match status" value="1"/>
</dbReference>
<name>L0AZR7_THEEQ</name>
<dbReference type="Proteomes" id="UP000031512">
    <property type="component" value="Chromosome 1"/>
</dbReference>
<gene>
    <name evidence="2" type="ORF">BEWA_033440</name>
</gene>
<evidence type="ECO:0000256" key="1">
    <source>
        <dbReference type="SAM" id="MobiDB-lite"/>
    </source>
</evidence>
<sequence length="402" mass="44684">MIAFSGFRWLVSPKLALTLVLMLSTINVHFLNAILHCNGRIITGKYDNKAFIIPNTSQNSIYISRSPQRKFYTHGALKNATLGQNSVAKSEGSLLSKIWSSIKSVFLKKSKNIKSVNFQKKHFFGSTIPEGSSSGSSSYFKSMPTQNLSDNIIHQNFRNDNTTLLQTLPAESPYENLVRFTPSEILAKFMDLASPRVKDAVRTIVGSLVGSFYRYSIETTLITTTDRLASLIYNLQMTGYMLCNAEFRYSLSQHFAPKKKDLDRDDSVADSPQKMSGSKTSQINVVSSRPDNNTVAIPSGLENNEGDLLSYIRKLPEEHANGLFDYLTTDVIDAMKASADTAIETLTAGVVTSAPMNPQSSRMIVQQTGTSAMQLCFWQLALGYCFRDLEAKIELNEALNRK</sequence>
<dbReference type="Pfam" id="PF05542">
    <property type="entry name" value="DUF760"/>
    <property type="match status" value="2"/>
</dbReference>
<dbReference type="eggNOG" id="ENOG502QSRQ">
    <property type="taxonomic scope" value="Eukaryota"/>
</dbReference>
<dbReference type="KEGG" id="beq:BEWA_033440"/>
<dbReference type="RefSeq" id="XP_004830157.1">
    <property type="nucleotide sequence ID" value="XM_004830100.1"/>
</dbReference>
<organism evidence="2 3">
    <name type="scientific">Theileria equi strain WA</name>
    <dbReference type="NCBI Taxonomy" id="1537102"/>
    <lineage>
        <taxon>Eukaryota</taxon>
        <taxon>Sar</taxon>
        <taxon>Alveolata</taxon>
        <taxon>Apicomplexa</taxon>
        <taxon>Aconoidasida</taxon>
        <taxon>Piroplasmida</taxon>
        <taxon>Theileriidae</taxon>
        <taxon>Theileria</taxon>
    </lineage>
</organism>
<dbReference type="PANTHER" id="PTHR33598:SF4">
    <property type="entry name" value="OS02G0833400 PROTEIN"/>
    <property type="match status" value="1"/>
</dbReference>
<dbReference type="GeneID" id="15807018"/>
<dbReference type="InterPro" id="IPR008479">
    <property type="entry name" value="DUF760"/>
</dbReference>
<feature type="compositionally biased region" description="Polar residues" evidence="1">
    <location>
        <begin position="273"/>
        <end position="285"/>
    </location>
</feature>
<dbReference type="EMBL" id="CP001669">
    <property type="protein sequence ID" value="AFZ80491.1"/>
    <property type="molecule type" value="Genomic_DNA"/>
</dbReference>
<evidence type="ECO:0000313" key="2">
    <source>
        <dbReference type="EMBL" id="AFZ80491.1"/>
    </source>
</evidence>
<proteinExistence type="predicted"/>
<keyword evidence="3" id="KW-1185">Reference proteome</keyword>
<accession>L0AZR7</accession>
<dbReference type="VEuPathDB" id="PiroplasmaDB:BEWA_033440"/>
<dbReference type="AlphaFoldDB" id="L0AZR7"/>
<reference evidence="2 3" key="1">
    <citation type="journal article" date="2012" name="BMC Genomics">
        <title>Comparative genomic analysis and phylogenetic position of Theileria equi.</title>
        <authorList>
            <person name="Kappmeyer L.S."/>
            <person name="Thiagarajan M."/>
            <person name="Herndon D.R."/>
            <person name="Ramsay J.D."/>
            <person name="Caler E."/>
            <person name="Djikeng A."/>
            <person name="Gillespie J.J."/>
            <person name="Lau A.O."/>
            <person name="Roalson E.H."/>
            <person name="Silva J.C."/>
            <person name="Silva M.G."/>
            <person name="Suarez C.E."/>
            <person name="Ueti M.W."/>
            <person name="Nene V.M."/>
            <person name="Mealey R.H."/>
            <person name="Knowles D.P."/>
            <person name="Brayton K.A."/>
        </authorList>
    </citation>
    <scope>NUCLEOTIDE SEQUENCE [LARGE SCALE GENOMIC DNA]</scope>
    <source>
        <strain evidence="2 3">WA</strain>
    </source>
</reference>